<evidence type="ECO:0000313" key="3">
    <source>
        <dbReference type="WBParaSite" id="maker-unitig_24346-snap-gene-0.2-mRNA-1"/>
    </source>
</evidence>
<feature type="region of interest" description="Disordered" evidence="1">
    <location>
        <begin position="9"/>
        <end position="32"/>
    </location>
</feature>
<name>A0A1I8F897_9PLAT</name>
<protein>
    <submittedName>
        <fullName evidence="3">Uncharacterized protein</fullName>
    </submittedName>
</protein>
<organism evidence="2 3">
    <name type="scientific">Macrostomum lignano</name>
    <dbReference type="NCBI Taxonomy" id="282301"/>
    <lineage>
        <taxon>Eukaryota</taxon>
        <taxon>Metazoa</taxon>
        <taxon>Spiralia</taxon>
        <taxon>Lophotrochozoa</taxon>
        <taxon>Platyhelminthes</taxon>
        <taxon>Rhabditophora</taxon>
        <taxon>Macrostomorpha</taxon>
        <taxon>Macrostomida</taxon>
        <taxon>Macrostomidae</taxon>
        <taxon>Macrostomum</taxon>
    </lineage>
</organism>
<keyword evidence="2" id="KW-1185">Reference proteome</keyword>
<evidence type="ECO:0000313" key="2">
    <source>
        <dbReference type="Proteomes" id="UP000095280"/>
    </source>
</evidence>
<reference evidence="3" key="1">
    <citation type="submission" date="2016-11" db="UniProtKB">
        <authorList>
            <consortium name="WormBaseParasite"/>
        </authorList>
    </citation>
    <scope>IDENTIFICATION</scope>
</reference>
<sequence length="107" mass="11918">MPLQVRSFIRNSSKSGGQLQNQEHNRRGPAPLDHHHALLSVLSISPHFTCRLTKLCAYGLGAVSLRQADRWTIRLCPGTDVLAKTDFRVEFFSIEQFHLQSASSGAC</sequence>
<accession>A0A1I8F897</accession>
<evidence type="ECO:0000256" key="1">
    <source>
        <dbReference type="SAM" id="MobiDB-lite"/>
    </source>
</evidence>
<feature type="compositionally biased region" description="Polar residues" evidence="1">
    <location>
        <begin position="9"/>
        <end position="22"/>
    </location>
</feature>
<proteinExistence type="predicted"/>
<dbReference type="WBParaSite" id="maker-unitig_24346-snap-gene-0.2-mRNA-1">
    <property type="protein sequence ID" value="maker-unitig_24346-snap-gene-0.2-mRNA-1"/>
    <property type="gene ID" value="maker-unitig_24346-snap-gene-0.2"/>
</dbReference>
<dbReference type="AlphaFoldDB" id="A0A1I8F897"/>
<dbReference type="Proteomes" id="UP000095280">
    <property type="component" value="Unplaced"/>
</dbReference>